<proteinExistence type="predicted"/>
<name>A0A1A6GDK6_NEOLE</name>
<dbReference type="Proteomes" id="UP000092124">
    <property type="component" value="Unassembled WGS sequence"/>
</dbReference>
<organism evidence="1 2">
    <name type="scientific">Neotoma lepida</name>
    <name type="common">Desert woodrat</name>
    <dbReference type="NCBI Taxonomy" id="56216"/>
    <lineage>
        <taxon>Eukaryota</taxon>
        <taxon>Metazoa</taxon>
        <taxon>Chordata</taxon>
        <taxon>Craniata</taxon>
        <taxon>Vertebrata</taxon>
        <taxon>Euteleostomi</taxon>
        <taxon>Mammalia</taxon>
        <taxon>Eutheria</taxon>
        <taxon>Euarchontoglires</taxon>
        <taxon>Glires</taxon>
        <taxon>Rodentia</taxon>
        <taxon>Myomorpha</taxon>
        <taxon>Muroidea</taxon>
        <taxon>Cricetidae</taxon>
        <taxon>Neotominae</taxon>
        <taxon>Neotoma</taxon>
    </lineage>
</organism>
<accession>A0A1A6GDK6</accession>
<protein>
    <submittedName>
        <fullName evidence="1">Uncharacterized protein</fullName>
    </submittedName>
</protein>
<gene>
    <name evidence="1" type="ORF">A6R68_07627</name>
</gene>
<keyword evidence="2" id="KW-1185">Reference proteome</keyword>
<evidence type="ECO:0000313" key="1">
    <source>
        <dbReference type="EMBL" id="OBS63835.1"/>
    </source>
</evidence>
<reference evidence="1 2" key="1">
    <citation type="submission" date="2016-06" db="EMBL/GenBank/DDBJ databases">
        <title>The Draft Genome Sequence and Annotation of the Desert Woodrat Neotoma lepida.</title>
        <authorList>
            <person name="Campbell M."/>
            <person name="Oakeson K.F."/>
            <person name="Yandell M."/>
            <person name="Halpert J.R."/>
            <person name="Dearing D."/>
        </authorList>
    </citation>
    <scope>NUCLEOTIDE SEQUENCE [LARGE SCALE GENOMIC DNA]</scope>
    <source>
        <strain evidence="1">417</strain>
        <tissue evidence="1">Liver</tissue>
    </source>
</reference>
<dbReference type="AlphaFoldDB" id="A0A1A6GDK6"/>
<dbReference type="EMBL" id="LZPO01098019">
    <property type="protein sequence ID" value="OBS63835.1"/>
    <property type="molecule type" value="Genomic_DNA"/>
</dbReference>
<evidence type="ECO:0000313" key="2">
    <source>
        <dbReference type="Proteomes" id="UP000092124"/>
    </source>
</evidence>
<sequence>MEPDEKAIGEMNSNLLKSTNILHMYKMPNVMICTPDQQLKKCKTRMCLKARRHNASVMALKGTSRKGNW</sequence>
<comment type="caution">
    <text evidence="1">The sequence shown here is derived from an EMBL/GenBank/DDBJ whole genome shotgun (WGS) entry which is preliminary data.</text>
</comment>